<dbReference type="OrthoDB" id="1523669at2"/>
<reference evidence="3" key="1">
    <citation type="submission" date="2016-11" db="EMBL/GenBank/DDBJ databases">
        <authorList>
            <person name="Varghese N."/>
            <person name="Submissions S."/>
        </authorList>
    </citation>
    <scope>NUCLEOTIDE SEQUENCE [LARGE SCALE GENOMIC DNA]</scope>
    <source>
        <strain evidence="3">DSM 24579</strain>
    </source>
</reference>
<keyword evidence="3" id="KW-1185">Reference proteome</keyword>
<evidence type="ECO:0000313" key="3">
    <source>
        <dbReference type="Proteomes" id="UP000183945"/>
    </source>
</evidence>
<evidence type="ECO:0000259" key="1">
    <source>
        <dbReference type="Pfam" id="PF14371"/>
    </source>
</evidence>
<proteinExistence type="predicted"/>
<evidence type="ECO:0000313" key="2">
    <source>
        <dbReference type="EMBL" id="SHF57725.1"/>
    </source>
</evidence>
<dbReference type="STRING" id="1073325.SAMN05444483_101651"/>
<dbReference type="InterPro" id="IPR025524">
    <property type="entry name" value="DUF4412"/>
</dbReference>
<dbReference type="RefSeq" id="WP_072876593.1">
    <property type="nucleotide sequence ID" value="NZ_FQVT01000001.1"/>
</dbReference>
<organism evidence="2 3">
    <name type="scientific">Salegentibacter echinorum</name>
    <dbReference type="NCBI Taxonomy" id="1073325"/>
    <lineage>
        <taxon>Bacteria</taxon>
        <taxon>Pseudomonadati</taxon>
        <taxon>Bacteroidota</taxon>
        <taxon>Flavobacteriia</taxon>
        <taxon>Flavobacteriales</taxon>
        <taxon>Flavobacteriaceae</taxon>
        <taxon>Salegentibacter</taxon>
    </lineage>
</organism>
<name>A0A1M5CSK9_SALEC</name>
<dbReference type="Pfam" id="PF14371">
    <property type="entry name" value="DUF4412"/>
    <property type="match status" value="1"/>
</dbReference>
<protein>
    <recommendedName>
        <fullName evidence="1">DUF4412 domain-containing protein</fullName>
    </recommendedName>
</protein>
<gene>
    <name evidence="2" type="ORF">SAMN05444483_101651</name>
</gene>
<dbReference type="EMBL" id="FQVT01000001">
    <property type="protein sequence ID" value="SHF57725.1"/>
    <property type="molecule type" value="Genomic_DNA"/>
</dbReference>
<sequence length="254" mass="28645">MINEIKILFFAALLVITGTACKSDKEDRKKIAEVSTNEQADSYHYSYSFKMNQPGSDDLVSSGSSEMYLSEKALRSETKLEVMGQKTDMVMLVKADEPNKVIMLHDKSKTYSIFNPDDLKLGGEMAEKMKEMSNDSISVVGKEKMNGYECTHLKIITTANVPESIKQIVGQDSSVEEYWVSKEIPGSSMFDSWAKSQPKMMRGMNSEIYEYGIPVKMVSKEGDAINMVMELTEAKEQNRDKDLFEIPPGYTIKE</sequence>
<dbReference type="AlphaFoldDB" id="A0A1M5CSK9"/>
<dbReference type="Proteomes" id="UP000183945">
    <property type="component" value="Unassembled WGS sequence"/>
</dbReference>
<dbReference type="PROSITE" id="PS51257">
    <property type="entry name" value="PROKAR_LIPOPROTEIN"/>
    <property type="match status" value="1"/>
</dbReference>
<feature type="domain" description="DUF4412" evidence="1">
    <location>
        <begin position="63"/>
        <end position="250"/>
    </location>
</feature>
<accession>A0A1M5CSK9</accession>